<gene>
    <name evidence="2" type="ORF">mPipKuh1_008003</name>
</gene>
<evidence type="ECO:0000313" key="2">
    <source>
        <dbReference type="EMBL" id="KAF6335320.1"/>
    </source>
</evidence>
<feature type="compositionally biased region" description="Basic and acidic residues" evidence="1">
    <location>
        <begin position="59"/>
        <end position="71"/>
    </location>
</feature>
<protein>
    <submittedName>
        <fullName evidence="2">Uncharacterized protein</fullName>
    </submittedName>
</protein>
<feature type="region of interest" description="Disordered" evidence="1">
    <location>
        <begin position="1"/>
        <end position="71"/>
    </location>
</feature>
<reference evidence="2 3" key="1">
    <citation type="journal article" date="2020" name="Nature">
        <title>Six reference-quality genomes reveal evolution of bat adaptations.</title>
        <authorList>
            <person name="Jebb D."/>
            <person name="Huang Z."/>
            <person name="Pippel M."/>
            <person name="Hughes G.M."/>
            <person name="Lavrichenko K."/>
            <person name="Devanna P."/>
            <person name="Winkler S."/>
            <person name="Jermiin L.S."/>
            <person name="Skirmuntt E.C."/>
            <person name="Katzourakis A."/>
            <person name="Burkitt-Gray L."/>
            <person name="Ray D.A."/>
            <person name="Sullivan K.A.M."/>
            <person name="Roscito J.G."/>
            <person name="Kirilenko B.M."/>
            <person name="Davalos L.M."/>
            <person name="Corthals A.P."/>
            <person name="Power M.L."/>
            <person name="Jones G."/>
            <person name="Ransome R.D."/>
            <person name="Dechmann D.K.N."/>
            <person name="Locatelli A.G."/>
            <person name="Puechmaille S.J."/>
            <person name="Fedrigo O."/>
            <person name="Jarvis E.D."/>
            <person name="Hiller M."/>
            <person name="Vernes S.C."/>
            <person name="Myers E.W."/>
            <person name="Teeling E.C."/>
        </authorList>
    </citation>
    <scope>NUCLEOTIDE SEQUENCE [LARGE SCALE GENOMIC DNA]</scope>
    <source>
        <strain evidence="2">MPipKuh1</strain>
        <tissue evidence="2">Flight muscle</tissue>
    </source>
</reference>
<dbReference type="AlphaFoldDB" id="A0A7J7WDS5"/>
<accession>A0A7J7WDS5</accession>
<sequence>MTQPCLRYWTQDRRPEPTGLSRTQASPQEACPARAPHGHLPAPSLRVRRSSDGPSAWRGHHEQQHHQRELHSVGKGCCRACDKGPGLERRSWRRGQSPLDLGGACVRWRPALLSLRGAVKGLRGAVWAQVHDSESGDTWMR</sequence>
<organism evidence="2 3">
    <name type="scientific">Pipistrellus kuhlii</name>
    <name type="common">Kuhl's pipistrelle</name>
    <dbReference type="NCBI Taxonomy" id="59472"/>
    <lineage>
        <taxon>Eukaryota</taxon>
        <taxon>Metazoa</taxon>
        <taxon>Chordata</taxon>
        <taxon>Craniata</taxon>
        <taxon>Vertebrata</taxon>
        <taxon>Euteleostomi</taxon>
        <taxon>Mammalia</taxon>
        <taxon>Eutheria</taxon>
        <taxon>Laurasiatheria</taxon>
        <taxon>Chiroptera</taxon>
        <taxon>Yangochiroptera</taxon>
        <taxon>Vespertilionidae</taxon>
        <taxon>Pipistrellus</taxon>
    </lineage>
</organism>
<evidence type="ECO:0000313" key="3">
    <source>
        <dbReference type="Proteomes" id="UP000558488"/>
    </source>
</evidence>
<dbReference type="Proteomes" id="UP000558488">
    <property type="component" value="Unassembled WGS sequence"/>
</dbReference>
<keyword evidence="3" id="KW-1185">Reference proteome</keyword>
<dbReference type="EMBL" id="JACAGB010000011">
    <property type="protein sequence ID" value="KAF6335320.1"/>
    <property type="molecule type" value="Genomic_DNA"/>
</dbReference>
<evidence type="ECO:0000256" key="1">
    <source>
        <dbReference type="SAM" id="MobiDB-lite"/>
    </source>
</evidence>
<name>A0A7J7WDS5_PIPKU</name>
<comment type="caution">
    <text evidence="2">The sequence shown here is derived from an EMBL/GenBank/DDBJ whole genome shotgun (WGS) entry which is preliminary data.</text>
</comment>
<proteinExistence type="predicted"/>